<dbReference type="InterPro" id="IPR021851">
    <property type="entry name" value="DUF3455"/>
</dbReference>
<proteinExistence type="predicted"/>
<reference evidence="3" key="1">
    <citation type="submission" date="2024-07" db="EMBL/GenBank/DDBJ databases">
        <authorList>
            <person name="Yu S.T."/>
        </authorList>
    </citation>
    <scope>NUCLEOTIDE SEQUENCE</scope>
    <source>
        <strain evidence="3">R11</strain>
    </source>
</reference>
<dbReference type="RefSeq" id="WP_369272792.1">
    <property type="nucleotide sequence ID" value="NZ_CP163432.1"/>
</dbReference>
<dbReference type="PANTHER" id="PTHR35567">
    <property type="entry name" value="MALATE DEHYDROGENASE (AFU_ORTHOLOGUE AFUA_2G13800)"/>
    <property type="match status" value="1"/>
</dbReference>
<keyword evidence="1" id="KW-0732">Signal</keyword>
<protein>
    <submittedName>
        <fullName evidence="3">CHRD domain-containing protein</fullName>
    </submittedName>
</protein>
<dbReference type="PROSITE" id="PS51318">
    <property type="entry name" value="TAT"/>
    <property type="match status" value="1"/>
</dbReference>
<dbReference type="SMART" id="SM00754">
    <property type="entry name" value="CHRD"/>
    <property type="match status" value="1"/>
</dbReference>
<gene>
    <name evidence="3" type="ORF">AB5J55_24930</name>
</gene>
<dbReference type="AlphaFoldDB" id="A0AB39N461"/>
<dbReference type="InterPro" id="IPR006311">
    <property type="entry name" value="TAT_signal"/>
</dbReference>
<accession>A0AB39N461</accession>
<evidence type="ECO:0000259" key="2">
    <source>
        <dbReference type="PROSITE" id="PS50933"/>
    </source>
</evidence>
<name>A0AB39N461_9ACTN</name>
<dbReference type="EMBL" id="CP163432">
    <property type="protein sequence ID" value="XDQ12641.1"/>
    <property type="molecule type" value="Genomic_DNA"/>
</dbReference>
<dbReference type="PANTHER" id="PTHR35567:SF1">
    <property type="entry name" value="CONSERVED FUNGAL PROTEIN (AFU_ORTHOLOGUE AFUA_1G14230)"/>
    <property type="match status" value="1"/>
</dbReference>
<feature type="signal peptide" evidence="1">
    <location>
        <begin position="1"/>
        <end position="34"/>
    </location>
</feature>
<evidence type="ECO:0000256" key="1">
    <source>
        <dbReference type="SAM" id="SignalP"/>
    </source>
</evidence>
<dbReference type="PROSITE" id="PS50933">
    <property type="entry name" value="CHRD"/>
    <property type="match status" value="1"/>
</dbReference>
<sequence length="344" mass="34415">MNATFSKRRKSLIVTAVAVAAAGGVAAAVIPAFAAGGDRADHAGHAGGDAQGIVSQSGTAGGGTGGTVLAASLRGANEVPVAGGPAVGDKDGAAVQFVKVKGDKVSVALAWRGTGKPTALHIHQGAKGTNGGIKVDFGGLLGKGKGGGDGRGNGHSLTGTVTVKDHALLNALKTDPSSFYANLHTAEFPGGAVRGQLHKVTVAKFDFRDALDNFQASVIKGKQIYECKPAEGGGYAFAQRDVSAVLGGRIAHSFVAPNSGTPQWIARDGSAVTGAVISKTPNGERNIPELDLKATQSGKHRGLLADTAEILRLNTVGGVAPAGSCTPGAIVGVPYQADYVFING</sequence>
<dbReference type="Pfam" id="PF11937">
    <property type="entry name" value="DUF3455"/>
    <property type="match status" value="1"/>
</dbReference>
<feature type="chain" id="PRO_5044210735" evidence="1">
    <location>
        <begin position="35"/>
        <end position="344"/>
    </location>
</feature>
<feature type="domain" description="CHRD" evidence="2">
    <location>
        <begin position="65"/>
        <end position="202"/>
    </location>
</feature>
<organism evidence="3">
    <name type="scientific">Streptomyces sp. R11</name>
    <dbReference type="NCBI Taxonomy" id="3238625"/>
    <lineage>
        <taxon>Bacteria</taxon>
        <taxon>Bacillati</taxon>
        <taxon>Actinomycetota</taxon>
        <taxon>Actinomycetes</taxon>
        <taxon>Kitasatosporales</taxon>
        <taxon>Streptomycetaceae</taxon>
        <taxon>Streptomyces</taxon>
    </lineage>
</organism>
<evidence type="ECO:0000313" key="3">
    <source>
        <dbReference type="EMBL" id="XDQ12641.1"/>
    </source>
</evidence>
<dbReference type="InterPro" id="IPR010895">
    <property type="entry name" value="CHRD"/>
</dbReference>
<dbReference type="Pfam" id="PF07452">
    <property type="entry name" value="CHRD"/>
    <property type="match status" value="1"/>
</dbReference>